<accession>A0ABM3QHT7</accession>
<feature type="chain" id="PRO_5045788382" evidence="4">
    <location>
        <begin position="25"/>
        <end position="176"/>
    </location>
</feature>
<dbReference type="Pfam" id="PF04043">
    <property type="entry name" value="PMEI"/>
    <property type="match status" value="1"/>
</dbReference>
<keyword evidence="6" id="KW-1185">Reference proteome</keyword>
<gene>
    <name evidence="7" type="primary">LOC130459516</name>
</gene>
<reference evidence="6" key="1">
    <citation type="journal article" date="2021" name="Nat. Commun.">
        <title>Genomic analyses provide insights into spinach domestication and the genetic basis of agronomic traits.</title>
        <authorList>
            <person name="Cai X."/>
            <person name="Sun X."/>
            <person name="Xu C."/>
            <person name="Sun H."/>
            <person name="Wang X."/>
            <person name="Ge C."/>
            <person name="Zhang Z."/>
            <person name="Wang Q."/>
            <person name="Fei Z."/>
            <person name="Jiao C."/>
            <person name="Wang Q."/>
        </authorList>
    </citation>
    <scope>NUCLEOTIDE SEQUENCE [LARGE SCALE GENOMIC DNA]</scope>
    <source>
        <strain evidence="6">cv. Varoflay</strain>
    </source>
</reference>
<sequence length="176" mass="19753">METIIHALILLSVVASHIIILCHAQNTTLITQTCNQTPNYNLCVSTLTSDPKTRYAKDMRDLAIIMVLHANGIATKTQNHIFGLIRNRGIAGLERQLLNNCYQNYSTIITKRLIETVEDLSAKKYDFARDMMKDVQRSVNVCEGSFEKPVKSPISVDNKAMFEISGVAYAIVSYLK</sequence>
<evidence type="ECO:0000259" key="5">
    <source>
        <dbReference type="SMART" id="SM00856"/>
    </source>
</evidence>
<keyword evidence="2" id="KW-1015">Disulfide bond</keyword>
<dbReference type="InterPro" id="IPR034087">
    <property type="entry name" value="C/VIF1"/>
</dbReference>
<evidence type="ECO:0000313" key="6">
    <source>
        <dbReference type="Proteomes" id="UP000813463"/>
    </source>
</evidence>
<proteinExistence type="inferred from homology"/>
<feature type="domain" description="Pectinesterase inhibitor" evidence="5">
    <location>
        <begin position="25"/>
        <end position="171"/>
    </location>
</feature>
<dbReference type="InterPro" id="IPR035513">
    <property type="entry name" value="Invertase/methylesterase_inhib"/>
</dbReference>
<dbReference type="RefSeq" id="XP_056682918.1">
    <property type="nucleotide sequence ID" value="XM_056826940.1"/>
</dbReference>
<keyword evidence="1 4" id="KW-0732">Signal</keyword>
<feature type="signal peptide" evidence="4">
    <location>
        <begin position="1"/>
        <end position="24"/>
    </location>
</feature>
<evidence type="ECO:0000256" key="2">
    <source>
        <dbReference type="ARBA" id="ARBA00023157"/>
    </source>
</evidence>
<dbReference type="GeneID" id="130459516"/>
<comment type="similarity">
    <text evidence="3">Belongs to the PMEI family.</text>
</comment>
<evidence type="ECO:0000256" key="3">
    <source>
        <dbReference type="ARBA" id="ARBA00038471"/>
    </source>
</evidence>
<organism evidence="6 7">
    <name type="scientific">Spinacia oleracea</name>
    <name type="common">Spinach</name>
    <dbReference type="NCBI Taxonomy" id="3562"/>
    <lineage>
        <taxon>Eukaryota</taxon>
        <taxon>Viridiplantae</taxon>
        <taxon>Streptophyta</taxon>
        <taxon>Embryophyta</taxon>
        <taxon>Tracheophyta</taxon>
        <taxon>Spermatophyta</taxon>
        <taxon>Magnoliopsida</taxon>
        <taxon>eudicotyledons</taxon>
        <taxon>Gunneridae</taxon>
        <taxon>Pentapetalae</taxon>
        <taxon>Caryophyllales</taxon>
        <taxon>Chenopodiaceae</taxon>
        <taxon>Chenopodioideae</taxon>
        <taxon>Anserineae</taxon>
        <taxon>Spinacia</taxon>
    </lineage>
</organism>
<dbReference type="Proteomes" id="UP000813463">
    <property type="component" value="Chromosome 4"/>
</dbReference>
<evidence type="ECO:0000313" key="7">
    <source>
        <dbReference type="RefSeq" id="XP_056682918.1"/>
    </source>
</evidence>
<dbReference type="SMART" id="SM00856">
    <property type="entry name" value="PMEI"/>
    <property type="match status" value="1"/>
</dbReference>
<dbReference type="CDD" id="cd15796">
    <property type="entry name" value="CIF_like"/>
    <property type="match status" value="1"/>
</dbReference>
<dbReference type="SUPFAM" id="SSF101148">
    <property type="entry name" value="Plant invertase/pectin methylesterase inhibitor"/>
    <property type="match status" value="1"/>
</dbReference>
<evidence type="ECO:0000256" key="1">
    <source>
        <dbReference type="ARBA" id="ARBA00022729"/>
    </source>
</evidence>
<name>A0ABM3QHT7_SPIOL</name>
<dbReference type="PANTHER" id="PTHR36710">
    <property type="entry name" value="PECTINESTERASE INHIBITOR-LIKE"/>
    <property type="match status" value="1"/>
</dbReference>
<dbReference type="PANTHER" id="PTHR36710:SF18">
    <property type="entry name" value="PECTINESTERASE INHIBITOR 5-RELATED"/>
    <property type="match status" value="1"/>
</dbReference>
<protein>
    <submittedName>
        <fullName evidence="7">Cell wall / vacuolar inhibitor of fructosidase 1-like</fullName>
    </submittedName>
</protein>
<dbReference type="NCBIfam" id="TIGR01614">
    <property type="entry name" value="PME_inhib"/>
    <property type="match status" value="1"/>
</dbReference>
<evidence type="ECO:0000256" key="4">
    <source>
        <dbReference type="SAM" id="SignalP"/>
    </source>
</evidence>
<dbReference type="InterPro" id="IPR052421">
    <property type="entry name" value="PCW_Enzyme_Inhibitor"/>
</dbReference>
<reference evidence="7" key="2">
    <citation type="submission" date="2025-08" db="UniProtKB">
        <authorList>
            <consortium name="RefSeq"/>
        </authorList>
    </citation>
    <scope>IDENTIFICATION</scope>
    <source>
        <tissue evidence="7">Leaf</tissue>
    </source>
</reference>
<dbReference type="Gene3D" id="1.20.140.40">
    <property type="entry name" value="Invertase/pectin methylesterase inhibitor family protein"/>
    <property type="match status" value="1"/>
</dbReference>
<dbReference type="InterPro" id="IPR006501">
    <property type="entry name" value="Pectinesterase_inhib_dom"/>
</dbReference>